<protein>
    <recommendedName>
        <fullName evidence="13">C2H2-type domain-containing protein</fullName>
    </recommendedName>
</protein>
<evidence type="ECO:0000256" key="10">
    <source>
        <dbReference type="ARBA" id="ARBA00023242"/>
    </source>
</evidence>
<evidence type="ECO:0000256" key="12">
    <source>
        <dbReference type="SAM" id="MobiDB-lite"/>
    </source>
</evidence>
<comment type="caution">
    <text evidence="14">The sequence shown here is derived from an EMBL/GenBank/DDBJ whole genome shotgun (WGS) entry which is preliminary data.</text>
</comment>
<name>A0AAW0MJU9_9GOBI</name>
<gene>
    <name evidence="14" type="ORF">WMY93_033863</name>
</gene>
<dbReference type="InterPro" id="IPR036236">
    <property type="entry name" value="Znf_C2H2_sf"/>
</dbReference>
<evidence type="ECO:0000256" key="3">
    <source>
        <dbReference type="ARBA" id="ARBA00022723"/>
    </source>
</evidence>
<dbReference type="GO" id="GO:0008270">
    <property type="term" value="F:zinc ion binding"/>
    <property type="evidence" value="ECO:0007669"/>
    <property type="project" value="UniProtKB-KW"/>
</dbReference>
<evidence type="ECO:0000256" key="1">
    <source>
        <dbReference type="ARBA" id="ARBA00004123"/>
    </source>
</evidence>
<keyword evidence="10" id="KW-0539">Nucleus</keyword>
<evidence type="ECO:0000256" key="9">
    <source>
        <dbReference type="ARBA" id="ARBA00023163"/>
    </source>
</evidence>
<keyword evidence="9" id="KW-0804">Transcription</keyword>
<dbReference type="InterPro" id="IPR051967">
    <property type="entry name" value="Krueppel_C2H2-ZF"/>
</dbReference>
<evidence type="ECO:0000313" key="14">
    <source>
        <dbReference type="EMBL" id="KAK7879428.1"/>
    </source>
</evidence>
<evidence type="ECO:0000313" key="15">
    <source>
        <dbReference type="Proteomes" id="UP001460270"/>
    </source>
</evidence>
<evidence type="ECO:0000256" key="4">
    <source>
        <dbReference type="ARBA" id="ARBA00022737"/>
    </source>
</evidence>
<evidence type="ECO:0000256" key="6">
    <source>
        <dbReference type="ARBA" id="ARBA00022833"/>
    </source>
</evidence>
<keyword evidence="15" id="KW-1185">Reference proteome</keyword>
<keyword evidence="7" id="KW-0805">Transcription regulation</keyword>
<proteinExistence type="inferred from homology"/>
<sequence>MIRRLDWNEQMIEEKEEQTPVSVSAVCEKTEEQKNELREEDMKAATHFSEADKSSDVKKEEFIVPKKDLPRHIRVHTGEKPFTCPTCKKAFSRNCNLLQHRRRRHKAGKVFRTTEEGGREERRQESADESKEKEEIVSDSESYVCVNIGEEKDDGEDLTAEIEGDVDVKDEVLIAPLSSSDEEETKSSQDQIINSSTTTAAAAEKQNSPESEPVVAKKDKRAVSLLHEEMSEEGYAETHQNSHRRETVRLPDL</sequence>
<evidence type="ECO:0000256" key="8">
    <source>
        <dbReference type="ARBA" id="ARBA00023125"/>
    </source>
</evidence>
<comment type="similarity">
    <text evidence="2">Belongs to the krueppel C2H2-type zinc-finger protein family.</text>
</comment>
<accession>A0AAW0MJU9</accession>
<feature type="compositionally biased region" description="Basic and acidic residues" evidence="12">
    <location>
        <begin position="28"/>
        <end position="59"/>
    </location>
</feature>
<dbReference type="PANTHER" id="PTHR45925">
    <property type="entry name" value="ZINC FINGER PROTEIN"/>
    <property type="match status" value="1"/>
</dbReference>
<feature type="compositionally biased region" description="Basic and acidic residues" evidence="12">
    <location>
        <begin position="243"/>
        <end position="253"/>
    </location>
</feature>
<feature type="compositionally biased region" description="Acidic residues" evidence="12">
    <location>
        <begin position="151"/>
        <end position="165"/>
    </location>
</feature>
<dbReference type="AlphaFoldDB" id="A0AAW0MJU9"/>
<dbReference type="SUPFAM" id="SSF57667">
    <property type="entry name" value="beta-beta-alpha zinc fingers"/>
    <property type="match status" value="1"/>
</dbReference>
<evidence type="ECO:0000256" key="11">
    <source>
        <dbReference type="PROSITE-ProRule" id="PRU00042"/>
    </source>
</evidence>
<feature type="compositionally biased region" description="Basic and acidic residues" evidence="12">
    <location>
        <begin position="112"/>
        <end position="136"/>
    </location>
</feature>
<dbReference type="Gene3D" id="3.30.160.60">
    <property type="entry name" value="Classic Zinc Finger"/>
    <property type="match status" value="2"/>
</dbReference>
<dbReference type="PROSITE" id="PS00028">
    <property type="entry name" value="ZINC_FINGER_C2H2_1"/>
    <property type="match status" value="1"/>
</dbReference>
<keyword evidence="6" id="KW-0862">Zinc</keyword>
<dbReference type="PROSITE" id="PS50157">
    <property type="entry name" value="ZINC_FINGER_C2H2_2"/>
    <property type="match status" value="1"/>
</dbReference>
<evidence type="ECO:0000259" key="13">
    <source>
        <dbReference type="PROSITE" id="PS50157"/>
    </source>
</evidence>
<dbReference type="GO" id="GO:0000978">
    <property type="term" value="F:RNA polymerase II cis-regulatory region sequence-specific DNA binding"/>
    <property type="evidence" value="ECO:0007669"/>
    <property type="project" value="TreeGrafter"/>
</dbReference>
<keyword evidence="4" id="KW-0677">Repeat</keyword>
<keyword evidence="3" id="KW-0479">Metal-binding</keyword>
<evidence type="ECO:0000256" key="2">
    <source>
        <dbReference type="ARBA" id="ARBA00006991"/>
    </source>
</evidence>
<keyword evidence="5 11" id="KW-0863">Zinc-finger</keyword>
<dbReference type="GO" id="GO:0005634">
    <property type="term" value="C:nucleus"/>
    <property type="evidence" value="ECO:0007669"/>
    <property type="project" value="UniProtKB-SubCell"/>
</dbReference>
<evidence type="ECO:0000256" key="7">
    <source>
        <dbReference type="ARBA" id="ARBA00023015"/>
    </source>
</evidence>
<keyword evidence="8" id="KW-0238">DNA-binding</keyword>
<organism evidence="14 15">
    <name type="scientific">Mugilogobius chulae</name>
    <name type="common">yellowstripe goby</name>
    <dbReference type="NCBI Taxonomy" id="88201"/>
    <lineage>
        <taxon>Eukaryota</taxon>
        <taxon>Metazoa</taxon>
        <taxon>Chordata</taxon>
        <taxon>Craniata</taxon>
        <taxon>Vertebrata</taxon>
        <taxon>Euteleostomi</taxon>
        <taxon>Actinopterygii</taxon>
        <taxon>Neopterygii</taxon>
        <taxon>Teleostei</taxon>
        <taxon>Neoteleostei</taxon>
        <taxon>Acanthomorphata</taxon>
        <taxon>Gobiaria</taxon>
        <taxon>Gobiiformes</taxon>
        <taxon>Gobioidei</taxon>
        <taxon>Gobiidae</taxon>
        <taxon>Gobionellinae</taxon>
        <taxon>Mugilogobius</taxon>
    </lineage>
</organism>
<feature type="region of interest" description="Disordered" evidence="12">
    <location>
        <begin position="106"/>
        <end position="253"/>
    </location>
</feature>
<dbReference type="EMBL" id="JBBPFD010000273">
    <property type="protein sequence ID" value="KAK7879428.1"/>
    <property type="molecule type" value="Genomic_DNA"/>
</dbReference>
<dbReference type="GO" id="GO:0000981">
    <property type="term" value="F:DNA-binding transcription factor activity, RNA polymerase II-specific"/>
    <property type="evidence" value="ECO:0007669"/>
    <property type="project" value="TreeGrafter"/>
</dbReference>
<dbReference type="Proteomes" id="UP001460270">
    <property type="component" value="Unassembled WGS sequence"/>
</dbReference>
<reference evidence="15" key="1">
    <citation type="submission" date="2024-04" db="EMBL/GenBank/DDBJ databases">
        <title>Salinicola lusitanus LLJ914,a marine bacterium isolated from the Okinawa Trough.</title>
        <authorList>
            <person name="Li J."/>
        </authorList>
    </citation>
    <scope>NUCLEOTIDE SEQUENCE [LARGE SCALE GENOMIC DNA]</scope>
</reference>
<dbReference type="InterPro" id="IPR013087">
    <property type="entry name" value="Znf_C2H2_type"/>
</dbReference>
<feature type="region of interest" description="Disordered" evidence="12">
    <location>
        <begin position="1"/>
        <end position="59"/>
    </location>
</feature>
<comment type="subcellular location">
    <subcellularLocation>
        <location evidence="1">Nucleus</location>
    </subcellularLocation>
</comment>
<dbReference type="FunFam" id="3.30.160.60:FF:000690">
    <property type="entry name" value="Zinc finger protein 354C"/>
    <property type="match status" value="1"/>
</dbReference>
<evidence type="ECO:0000256" key="5">
    <source>
        <dbReference type="ARBA" id="ARBA00022771"/>
    </source>
</evidence>
<feature type="domain" description="C2H2-type" evidence="13">
    <location>
        <begin position="82"/>
        <end position="110"/>
    </location>
</feature>